<accession>A0A5J4YRF2</accession>
<dbReference type="Proteomes" id="UP000324585">
    <property type="component" value="Unassembled WGS sequence"/>
</dbReference>
<comment type="caution">
    <text evidence="2">The sequence shown here is derived from an EMBL/GenBank/DDBJ whole genome shotgun (WGS) entry which is preliminary data.</text>
</comment>
<name>A0A5J4YRF2_PORPP</name>
<evidence type="ECO:0000313" key="2">
    <source>
        <dbReference type="EMBL" id="KAA8493845.1"/>
    </source>
</evidence>
<keyword evidence="3" id="KW-1185">Reference proteome</keyword>
<dbReference type="EMBL" id="VRMN01000006">
    <property type="protein sequence ID" value="KAA8493845.1"/>
    <property type="molecule type" value="Genomic_DNA"/>
</dbReference>
<feature type="region of interest" description="Disordered" evidence="1">
    <location>
        <begin position="120"/>
        <end position="184"/>
    </location>
</feature>
<feature type="compositionally biased region" description="Polar residues" evidence="1">
    <location>
        <begin position="167"/>
        <end position="177"/>
    </location>
</feature>
<evidence type="ECO:0000256" key="1">
    <source>
        <dbReference type="SAM" id="MobiDB-lite"/>
    </source>
</evidence>
<gene>
    <name evidence="2" type="ORF">FVE85_4982</name>
</gene>
<organism evidence="2 3">
    <name type="scientific">Porphyridium purpureum</name>
    <name type="common">Red alga</name>
    <name type="synonym">Porphyridium cruentum</name>
    <dbReference type="NCBI Taxonomy" id="35688"/>
    <lineage>
        <taxon>Eukaryota</taxon>
        <taxon>Rhodophyta</taxon>
        <taxon>Bangiophyceae</taxon>
        <taxon>Porphyridiales</taxon>
        <taxon>Porphyridiaceae</taxon>
        <taxon>Porphyridium</taxon>
    </lineage>
</organism>
<dbReference type="AlphaFoldDB" id="A0A5J4YRF2"/>
<evidence type="ECO:0000313" key="3">
    <source>
        <dbReference type="Proteomes" id="UP000324585"/>
    </source>
</evidence>
<proteinExistence type="predicted"/>
<protein>
    <submittedName>
        <fullName evidence="2">Uncharacterized protein</fullName>
    </submittedName>
</protein>
<reference evidence="3" key="1">
    <citation type="journal article" date="2019" name="Nat. Commun.">
        <title>Expansion of phycobilisome linker gene families in mesophilic red algae.</title>
        <authorList>
            <person name="Lee J."/>
            <person name="Kim D."/>
            <person name="Bhattacharya D."/>
            <person name="Yoon H.S."/>
        </authorList>
    </citation>
    <scope>NUCLEOTIDE SEQUENCE [LARGE SCALE GENOMIC DNA]</scope>
    <source>
        <strain evidence="3">CCMP 1328</strain>
    </source>
</reference>
<sequence length="241" mass="26092">MESRVGTYSLPAGASTGFLAEGDGEASAYGHVCGYDRALLLLRSVLDGDDDSLQDSLEYDVKSSSGSAVASAWSESDEGWFSDPLPVDDVDVLPLWEVICQLGTPSPAATESVDALIREESGDTGGSEPGRASAHQAGLPQHNVPRDHKGLQPTRRSRSPPALAKATSLTLSDSPSKTLRKGEDGRRRKLWDFLEQDFSETPAELRSRFTRACAVVQPLSFMKPREEQEVSSVHESSWMLL</sequence>